<name>A0A0S4LK96_9BACT</name>
<keyword evidence="2" id="KW-1185">Reference proteome</keyword>
<accession>A0A0S4LK96</accession>
<protein>
    <submittedName>
        <fullName evidence="1">Uncharacterized protein</fullName>
    </submittedName>
</protein>
<organism evidence="1 2">
    <name type="scientific">Candidatus Nitrospira nitrosa</name>
    <dbReference type="NCBI Taxonomy" id="1742972"/>
    <lineage>
        <taxon>Bacteria</taxon>
        <taxon>Pseudomonadati</taxon>
        <taxon>Nitrospirota</taxon>
        <taxon>Nitrospiria</taxon>
        <taxon>Nitrospirales</taxon>
        <taxon>Nitrospiraceae</taxon>
        <taxon>Nitrospira</taxon>
    </lineage>
</organism>
<sequence>MYQEEKTFRLRVTLEASFPDDYDGEEDESNWIREWEARMKPQLIKSVFDSLRQQRGWSSHIRNRGVSPADEIEIVVSKDFSKPVPLVFER</sequence>
<evidence type="ECO:0000313" key="2">
    <source>
        <dbReference type="Proteomes" id="UP000199032"/>
    </source>
</evidence>
<dbReference type="Proteomes" id="UP000199032">
    <property type="component" value="Unassembled WGS sequence"/>
</dbReference>
<dbReference type="RefSeq" id="WP_090749670.1">
    <property type="nucleotide sequence ID" value="NZ_CZQA01000009.1"/>
</dbReference>
<proteinExistence type="predicted"/>
<gene>
    <name evidence="1" type="ORF">COMA1_30448</name>
</gene>
<reference evidence="1 2" key="1">
    <citation type="submission" date="2015-10" db="EMBL/GenBank/DDBJ databases">
        <authorList>
            <person name="Gilbert D.G."/>
        </authorList>
    </citation>
    <scope>NUCLEOTIDE SEQUENCE [LARGE SCALE GENOMIC DNA]</scope>
    <source>
        <strain evidence="1">COMA1</strain>
    </source>
</reference>
<dbReference type="AlphaFoldDB" id="A0A0S4LK96"/>
<dbReference type="STRING" id="1742972.COMA1_30448"/>
<dbReference type="EMBL" id="CZQA01000009">
    <property type="protein sequence ID" value="CUS37178.1"/>
    <property type="molecule type" value="Genomic_DNA"/>
</dbReference>
<evidence type="ECO:0000313" key="1">
    <source>
        <dbReference type="EMBL" id="CUS37178.1"/>
    </source>
</evidence>
<dbReference type="OrthoDB" id="9799813at2"/>